<keyword evidence="3" id="KW-0378">Hydrolase</keyword>
<dbReference type="OrthoDB" id="9793489at2"/>
<dbReference type="PANTHER" id="PTHR46825">
    <property type="entry name" value="D-ALANYL-D-ALANINE-CARBOXYPEPTIDASE/ENDOPEPTIDASE AMPH"/>
    <property type="match status" value="1"/>
</dbReference>
<evidence type="ECO:0000313" key="3">
    <source>
        <dbReference type="EMBL" id="RPD40213.1"/>
    </source>
</evidence>
<feature type="signal peptide" evidence="1">
    <location>
        <begin position="1"/>
        <end position="19"/>
    </location>
</feature>
<dbReference type="SUPFAM" id="SSF56601">
    <property type="entry name" value="beta-lactamase/transpeptidase-like"/>
    <property type="match status" value="1"/>
</dbReference>
<dbReference type="RefSeq" id="WP_120517582.1">
    <property type="nucleotide sequence ID" value="NZ_QXZY01000009.1"/>
</dbReference>
<dbReference type="Gene3D" id="3.40.710.10">
    <property type="entry name" value="DD-peptidase/beta-lactamase superfamily"/>
    <property type="match status" value="1"/>
</dbReference>
<dbReference type="EMBL" id="RMBX01000008">
    <property type="protein sequence ID" value="RPD40213.1"/>
    <property type="molecule type" value="Genomic_DNA"/>
</dbReference>
<protein>
    <submittedName>
        <fullName evidence="3">Class A beta-lactamase-related serine hydrolase</fullName>
    </submittedName>
</protein>
<reference evidence="4" key="1">
    <citation type="submission" date="2018-11" db="EMBL/GenBank/DDBJ databases">
        <title>Chitinophaga lutea sp.nov., isolate from arsenic contaminated soil.</title>
        <authorList>
            <person name="Zong Y."/>
        </authorList>
    </citation>
    <scope>NUCLEOTIDE SEQUENCE [LARGE SCALE GENOMIC DNA]</scope>
    <source>
        <strain evidence="4">YLT18</strain>
    </source>
</reference>
<proteinExistence type="predicted"/>
<evidence type="ECO:0000259" key="2">
    <source>
        <dbReference type="Pfam" id="PF00144"/>
    </source>
</evidence>
<dbReference type="InterPro" id="IPR050491">
    <property type="entry name" value="AmpC-like"/>
</dbReference>
<feature type="domain" description="Beta-lactamase-related" evidence="2">
    <location>
        <begin position="39"/>
        <end position="345"/>
    </location>
</feature>
<dbReference type="PANTHER" id="PTHR46825:SF9">
    <property type="entry name" value="BETA-LACTAMASE-RELATED DOMAIN-CONTAINING PROTEIN"/>
    <property type="match status" value="1"/>
</dbReference>
<dbReference type="AlphaFoldDB" id="A0A3N4MXS9"/>
<name>A0A3N4MXS9_9BACT</name>
<keyword evidence="4" id="KW-1185">Reference proteome</keyword>
<sequence>MKRFVLLFLAAFSGSVTYAQTWQDTLTRIEAAFAKYKPDGPGAQMAISRNGKVIFSKAWGMADLEHGIPMSTTSLIEAGSVSKQFTAAAILLLEQQGKLSLEDDVHKYVPELPDYGAPITLRQMMQHTSGLKDWGSMASLSGWPRGTKGYNNDDALAIMIRQKTLNNVPGAEYIYSNSNYNLLAIVVKRVSGKELSEFSGPAIFSPAGMPLTVWRSSYRLLVPGRTMAYSRAKDGFENDMPNESVYGQGGLLTTAEELIKWTEFYSGGKFGSPSLYPQQIKTNNFNNGRPHNYAAGLVVGPFNGQDAIVHSGATASYRANLEFFPKLGLVFAFLSNTSAFDRDSTAAQAVVRNIFVPEPPAAKKPAAAASFKVTEETLRTYTGWYKRSLDGQGVKLSAKDGKLLFGSTPLQATANNTFKTPGGANLLFSEGQIVVVTPNSDSLQYKSVEFSNINEGAAARYAGEYYSEEADSRVTVKVEGTAIWAIQKPDEKVQLTPLYRDGFDSPYGPVYFERDAQNKISGFKVSLGRARNVPFVKVK</sequence>
<dbReference type="InterPro" id="IPR001466">
    <property type="entry name" value="Beta-lactam-related"/>
</dbReference>
<accession>A0A3N4MXS9</accession>
<organism evidence="3 4">
    <name type="scientific">Chitinophaga barathri</name>
    <dbReference type="NCBI Taxonomy" id="1647451"/>
    <lineage>
        <taxon>Bacteria</taxon>
        <taxon>Pseudomonadati</taxon>
        <taxon>Bacteroidota</taxon>
        <taxon>Chitinophagia</taxon>
        <taxon>Chitinophagales</taxon>
        <taxon>Chitinophagaceae</taxon>
        <taxon>Chitinophaga</taxon>
    </lineage>
</organism>
<evidence type="ECO:0000256" key="1">
    <source>
        <dbReference type="SAM" id="SignalP"/>
    </source>
</evidence>
<dbReference type="InterPro" id="IPR012338">
    <property type="entry name" value="Beta-lactam/transpept-like"/>
</dbReference>
<feature type="chain" id="PRO_5018101357" evidence="1">
    <location>
        <begin position="20"/>
        <end position="539"/>
    </location>
</feature>
<comment type="caution">
    <text evidence="3">The sequence shown here is derived from an EMBL/GenBank/DDBJ whole genome shotgun (WGS) entry which is preliminary data.</text>
</comment>
<dbReference type="GO" id="GO:0016787">
    <property type="term" value="F:hydrolase activity"/>
    <property type="evidence" value="ECO:0007669"/>
    <property type="project" value="UniProtKB-KW"/>
</dbReference>
<evidence type="ECO:0000313" key="4">
    <source>
        <dbReference type="Proteomes" id="UP000279089"/>
    </source>
</evidence>
<dbReference type="Proteomes" id="UP000279089">
    <property type="component" value="Unassembled WGS sequence"/>
</dbReference>
<dbReference type="Pfam" id="PF00144">
    <property type="entry name" value="Beta-lactamase"/>
    <property type="match status" value="1"/>
</dbReference>
<gene>
    <name evidence="3" type="ORF">EG028_16315</name>
</gene>
<keyword evidence="1" id="KW-0732">Signal</keyword>